<protein>
    <submittedName>
        <fullName evidence="2">Uncharacterized protein</fullName>
    </submittedName>
</protein>
<organism evidence="2">
    <name type="scientific">viral metagenome</name>
    <dbReference type="NCBI Taxonomy" id="1070528"/>
    <lineage>
        <taxon>unclassified sequences</taxon>
        <taxon>metagenomes</taxon>
        <taxon>organismal metagenomes</taxon>
    </lineage>
</organism>
<sequence length="192" mass="21108">MASLHSYVFQSNERIRNDGTDKSQQTVMNSKFNNYMMSNYFSESRSDDHVSFATAQPGFMFNSGGIYGATPSTVDVDSKLSILKENARSLEKLSLQTRPFAAVPYLGRGSCDPALESQLMQGDLVSNKKSVSTVTEQSFMNNQMYPLLDSIKETITNPKYLVQEAALDGWTRGGSATRSATKATHLPNGSGY</sequence>
<reference evidence="2" key="1">
    <citation type="journal article" date="2020" name="Nature">
        <title>Giant virus diversity and host interactions through global metagenomics.</title>
        <authorList>
            <person name="Schulz F."/>
            <person name="Roux S."/>
            <person name="Paez-Espino D."/>
            <person name="Jungbluth S."/>
            <person name="Walsh D.A."/>
            <person name="Denef V.J."/>
            <person name="McMahon K.D."/>
            <person name="Konstantinidis K.T."/>
            <person name="Eloe-Fadrosh E.A."/>
            <person name="Kyrpides N.C."/>
            <person name="Woyke T."/>
        </authorList>
    </citation>
    <scope>NUCLEOTIDE SEQUENCE</scope>
    <source>
        <strain evidence="2">GVMAG-M-3300010157-4</strain>
    </source>
</reference>
<evidence type="ECO:0000256" key="1">
    <source>
        <dbReference type="SAM" id="MobiDB-lite"/>
    </source>
</evidence>
<dbReference type="EMBL" id="MN739086">
    <property type="protein sequence ID" value="QHS87687.1"/>
    <property type="molecule type" value="Genomic_DNA"/>
</dbReference>
<evidence type="ECO:0000313" key="2">
    <source>
        <dbReference type="EMBL" id="QHS87687.1"/>
    </source>
</evidence>
<feature type="region of interest" description="Disordered" evidence="1">
    <location>
        <begin position="172"/>
        <end position="192"/>
    </location>
</feature>
<name>A0A6C0B645_9ZZZZ</name>
<proteinExistence type="predicted"/>
<dbReference type="AlphaFoldDB" id="A0A6C0B645"/>
<accession>A0A6C0B645</accession>